<sequence>MPVSILVLYVRKNLAIEDLARSAAMDVDLAGAAIYLKRTTETTQSDLLAADGPLLGSPNWSGITGSLDSVWSIKFDATPSEARGSIALVERVCTGQRILRQLPVPY</sequence>
<dbReference type="InterPro" id="IPR029039">
    <property type="entry name" value="Flavoprotein-like_sf"/>
</dbReference>
<reference evidence="1" key="1">
    <citation type="submission" date="2018-05" db="EMBL/GenBank/DDBJ databases">
        <authorList>
            <person name="Lanie J.A."/>
            <person name="Ng W.-L."/>
            <person name="Kazmierczak K.M."/>
            <person name="Andrzejewski T.M."/>
            <person name="Davidsen T.M."/>
            <person name="Wayne K.J."/>
            <person name="Tettelin H."/>
            <person name="Glass J.I."/>
            <person name="Rusch D."/>
            <person name="Podicherti R."/>
            <person name="Tsui H.-C.T."/>
            <person name="Winkler M.E."/>
        </authorList>
    </citation>
    <scope>NUCLEOTIDE SEQUENCE</scope>
</reference>
<proteinExistence type="predicted"/>
<dbReference type="AlphaFoldDB" id="A0A381SB12"/>
<dbReference type="EMBL" id="UINC01002828">
    <property type="protein sequence ID" value="SVA00704.1"/>
    <property type="molecule type" value="Genomic_DNA"/>
</dbReference>
<gene>
    <name evidence="1" type="ORF">METZ01_LOCUS53558</name>
</gene>
<evidence type="ECO:0000313" key="1">
    <source>
        <dbReference type="EMBL" id="SVA00704.1"/>
    </source>
</evidence>
<organism evidence="1">
    <name type="scientific">marine metagenome</name>
    <dbReference type="NCBI Taxonomy" id="408172"/>
    <lineage>
        <taxon>unclassified sequences</taxon>
        <taxon>metagenomes</taxon>
        <taxon>ecological metagenomes</taxon>
    </lineage>
</organism>
<protein>
    <submittedName>
        <fullName evidence="1">Uncharacterized protein</fullName>
    </submittedName>
</protein>
<accession>A0A381SB12</accession>
<name>A0A381SB12_9ZZZZ</name>
<dbReference type="Gene3D" id="3.40.50.360">
    <property type="match status" value="1"/>
</dbReference>